<dbReference type="RefSeq" id="WP_035163261.1">
    <property type="nucleotide sequence ID" value="NZ_AZTB01000024.1"/>
</dbReference>
<dbReference type="InterPro" id="IPR001567">
    <property type="entry name" value="Pept_M3A_M3B_dom"/>
</dbReference>
<reference evidence="9 10" key="1">
    <citation type="submission" date="2013-12" db="EMBL/GenBank/DDBJ databases">
        <title>Draft genome sequence of Caloranaerobacter sp. H53214.</title>
        <authorList>
            <person name="Jiang L.J."/>
            <person name="Shao Z.Z."/>
            <person name="Long M.N."/>
        </authorList>
    </citation>
    <scope>NUCLEOTIDE SEQUENCE [LARGE SCALE GENOMIC DNA]</scope>
    <source>
        <strain evidence="9 10">H53214</strain>
    </source>
</reference>
<dbReference type="PANTHER" id="PTHR34217">
    <property type="entry name" value="METAL-DEPENDENT CARBOXYPEPTIDASE"/>
    <property type="match status" value="1"/>
</dbReference>
<protein>
    <submittedName>
        <fullName evidence="9">Oligoendopeptidase F</fullName>
    </submittedName>
</protein>
<evidence type="ECO:0000313" key="9">
    <source>
        <dbReference type="EMBL" id="KGG80486.1"/>
    </source>
</evidence>
<comment type="similarity">
    <text evidence="6">Belongs to the peptidase M3 family.</text>
</comment>
<dbReference type="Gene3D" id="1.20.140.70">
    <property type="entry name" value="Oligopeptidase f, N-terminal domain"/>
    <property type="match status" value="1"/>
</dbReference>
<feature type="domain" description="Oligopeptidase F N-terminal" evidence="8">
    <location>
        <begin position="114"/>
        <end position="173"/>
    </location>
</feature>
<proteinExistence type="inferred from homology"/>
<dbReference type="InterPro" id="IPR034006">
    <property type="entry name" value="M3B_PepF_2"/>
</dbReference>
<dbReference type="GO" id="GO:0004222">
    <property type="term" value="F:metalloendopeptidase activity"/>
    <property type="evidence" value="ECO:0007669"/>
    <property type="project" value="InterPro"/>
</dbReference>
<evidence type="ECO:0000256" key="6">
    <source>
        <dbReference type="RuleBase" id="RU003435"/>
    </source>
</evidence>
<keyword evidence="5 6" id="KW-0482">Metalloprotease</keyword>
<evidence type="ECO:0000259" key="8">
    <source>
        <dbReference type="Pfam" id="PF08439"/>
    </source>
</evidence>
<feature type="domain" description="Peptidase M3A/M3B catalytic" evidence="7">
    <location>
        <begin position="195"/>
        <end position="576"/>
    </location>
</feature>
<dbReference type="GO" id="GO:0046872">
    <property type="term" value="F:metal ion binding"/>
    <property type="evidence" value="ECO:0007669"/>
    <property type="project" value="UniProtKB-UniRule"/>
</dbReference>
<dbReference type="Pfam" id="PF01432">
    <property type="entry name" value="Peptidase_M3"/>
    <property type="match status" value="1"/>
</dbReference>
<evidence type="ECO:0000256" key="2">
    <source>
        <dbReference type="ARBA" id="ARBA00022723"/>
    </source>
</evidence>
<dbReference type="PANTHER" id="PTHR34217:SF1">
    <property type="entry name" value="CARBOXYPEPTIDASE 1"/>
    <property type="match status" value="1"/>
</dbReference>
<dbReference type="STRING" id="1156417.Y919_05970"/>
<evidence type="ECO:0000256" key="4">
    <source>
        <dbReference type="ARBA" id="ARBA00022833"/>
    </source>
</evidence>
<comment type="caution">
    <text evidence="9">The sequence shown here is derived from an EMBL/GenBank/DDBJ whole genome shotgun (WGS) entry which is preliminary data.</text>
</comment>
<dbReference type="NCBIfam" id="TIGR02290">
    <property type="entry name" value="M3_fam_3"/>
    <property type="match status" value="1"/>
</dbReference>
<gene>
    <name evidence="9" type="ORF">Y919_05970</name>
</gene>
<keyword evidence="3 6" id="KW-0378">Hydrolase</keyword>
<evidence type="ECO:0000256" key="5">
    <source>
        <dbReference type="ARBA" id="ARBA00023049"/>
    </source>
</evidence>
<comment type="cofactor">
    <cofactor evidence="6">
        <name>Zn(2+)</name>
        <dbReference type="ChEBI" id="CHEBI:29105"/>
    </cofactor>
    <text evidence="6">Binds 1 zinc ion.</text>
</comment>
<dbReference type="InterPro" id="IPR042088">
    <property type="entry name" value="OligoPept_F_C"/>
</dbReference>
<organism evidence="9 10">
    <name type="scientific">Caloranaerobacter azorensis H53214</name>
    <dbReference type="NCBI Taxonomy" id="1156417"/>
    <lineage>
        <taxon>Bacteria</taxon>
        <taxon>Bacillati</taxon>
        <taxon>Bacillota</taxon>
        <taxon>Tissierellia</taxon>
        <taxon>Tissierellales</taxon>
        <taxon>Thermohalobacteraceae</taxon>
        <taxon>Caloranaerobacter</taxon>
    </lineage>
</organism>
<sequence length="594" mass="68343">MDLKWSLDELYTSFESEDFINDMKKLDSSIKKINDWSEINLNTKDNAIQKIEGYINIQIELNTLFEKLMSFAELTSSVDAKNEKALMIIDKLQTKITELTKPTVKFQRWLNSIENLDKIISSSNILKEHEFYLKEIYNKAKYLLSDEEEILIAKMSNTGSNAWTKLQNILTSTLLVDININGQEKQLPLPIVRNMAYDKDPKIRKTAYEAELKSYKKIEESSAACLNGIKGEVLTVCEMKGYNSPLDMTLIDSRMDRETLNAMLSAIKESLPTFRKYYKRKAELLGYNNGLPFYELFAPMGEIDMNFTYDEAKDYIVKNFRSFSEKLAEFANNAFENRWIDAKPREGKRGGAFCANLHPIKQSRILSNFTGSFSDVITLAHELGHGYHGDCLKDESILNSDYPMPLAETASIFCETIVKNAALKEATSKEAFWILEQSISDAGQVIVDIYSRFLFESNLFEKRKDHALSVRELKELMLDAQKEAYGDGLDENYLHPYMWICKPHYYEAAYNFYNFPYAFGLLFAIGLYAEYLKKGKAFIEEYDRLLAATGKNNAVDVAKLMGIDIRSVDFWRSSLKLIEKDIEKFIELSNSNTN</sequence>
<dbReference type="InterPro" id="IPR013647">
    <property type="entry name" value="OligopepF_N_dom"/>
</dbReference>
<dbReference type="GO" id="GO:0004181">
    <property type="term" value="F:metallocarboxypeptidase activity"/>
    <property type="evidence" value="ECO:0007669"/>
    <property type="project" value="InterPro"/>
</dbReference>
<dbReference type="GO" id="GO:0006508">
    <property type="term" value="P:proteolysis"/>
    <property type="evidence" value="ECO:0007669"/>
    <property type="project" value="UniProtKB-KW"/>
</dbReference>
<evidence type="ECO:0000313" key="10">
    <source>
        <dbReference type="Proteomes" id="UP000029622"/>
    </source>
</evidence>
<dbReference type="Proteomes" id="UP000029622">
    <property type="component" value="Unassembled WGS sequence"/>
</dbReference>
<dbReference type="Gene3D" id="1.10.1370.20">
    <property type="entry name" value="Oligoendopeptidase f, C-terminal domain"/>
    <property type="match status" value="1"/>
</dbReference>
<dbReference type="Pfam" id="PF08439">
    <property type="entry name" value="Peptidase_M3_N"/>
    <property type="match status" value="1"/>
</dbReference>
<evidence type="ECO:0000259" key="7">
    <source>
        <dbReference type="Pfam" id="PF01432"/>
    </source>
</evidence>
<name>A0A096DMH4_9FIRM</name>
<evidence type="ECO:0000256" key="3">
    <source>
        <dbReference type="ARBA" id="ARBA00022801"/>
    </source>
</evidence>
<dbReference type="InterPro" id="IPR001333">
    <property type="entry name" value="Peptidase_M32_Taq"/>
</dbReference>
<keyword evidence="2 6" id="KW-0479">Metal-binding</keyword>
<evidence type="ECO:0000256" key="1">
    <source>
        <dbReference type="ARBA" id="ARBA00022670"/>
    </source>
</evidence>
<keyword evidence="4 6" id="KW-0862">Zinc</keyword>
<dbReference type="SUPFAM" id="SSF55486">
    <property type="entry name" value="Metalloproteases ('zincins'), catalytic domain"/>
    <property type="match status" value="1"/>
</dbReference>
<accession>A0A096DMH4</accession>
<dbReference type="InterPro" id="IPR011977">
    <property type="entry name" value="Pept_M3B_clade3"/>
</dbReference>
<dbReference type="CDD" id="cd09607">
    <property type="entry name" value="M3B_PepF"/>
    <property type="match status" value="1"/>
</dbReference>
<keyword evidence="1 6" id="KW-0645">Protease</keyword>
<dbReference type="EMBL" id="AZTB01000024">
    <property type="protein sequence ID" value="KGG80486.1"/>
    <property type="molecule type" value="Genomic_DNA"/>
</dbReference>
<dbReference type="AlphaFoldDB" id="A0A096DMH4"/>